<dbReference type="InterPro" id="IPR031493">
    <property type="entry name" value="Zinc_ribbon_15"/>
</dbReference>
<name>A0A0C3PPZ1_PHLG1</name>
<dbReference type="AlphaFoldDB" id="A0A0C3PPZ1"/>
<gene>
    <name evidence="2" type="ORF">PHLGIDRAFT_346469</name>
</gene>
<dbReference type="PANTHER" id="PTHR28139:SF1">
    <property type="entry name" value="UPF0768 PROTEIN YBL029C-A"/>
    <property type="match status" value="1"/>
</dbReference>
<accession>A0A0C3PPZ1</accession>
<evidence type="ECO:0000313" key="3">
    <source>
        <dbReference type="Proteomes" id="UP000053257"/>
    </source>
</evidence>
<evidence type="ECO:0000259" key="1">
    <source>
        <dbReference type="Pfam" id="PF17032"/>
    </source>
</evidence>
<dbReference type="Proteomes" id="UP000053257">
    <property type="component" value="Unassembled WGS sequence"/>
</dbReference>
<keyword evidence="3" id="KW-1185">Reference proteome</keyword>
<feature type="domain" description="Zinc-ribbon 15" evidence="1">
    <location>
        <begin position="25"/>
        <end position="68"/>
    </location>
</feature>
<dbReference type="PANTHER" id="PTHR28139">
    <property type="entry name" value="UPF0768 PROTEIN YBL029C-A"/>
    <property type="match status" value="1"/>
</dbReference>
<reference evidence="2 3" key="1">
    <citation type="journal article" date="2014" name="PLoS Genet.">
        <title>Analysis of the Phlebiopsis gigantea genome, transcriptome and secretome provides insight into its pioneer colonization strategies of wood.</title>
        <authorList>
            <person name="Hori C."/>
            <person name="Ishida T."/>
            <person name="Igarashi K."/>
            <person name="Samejima M."/>
            <person name="Suzuki H."/>
            <person name="Master E."/>
            <person name="Ferreira P."/>
            <person name="Ruiz-Duenas F.J."/>
            <person name="Held B."/>
            <person name="Canessa P."/>
            <person name="Larrondo L.F."/>
            <person name="Schmoll M."/>
            <person name="Druzhinina I.S."/>
            <person name="Kubicek C.P."/>
            <person name="Gaskell J.A."/>
            <person name="Kersten P."/>
            <person name="St John F."/>
            <person name="Glasner J."/>
            <person name="Sabat G."/>
            <person name="Splinter BonDurant S."/>
            <person name="Syed K."/>
            <person name="Yadav J."/>
            <person name="Mgbeahuruike A.C."/>
            <person name="Kovalchuk A."/>
            <person name="Asiegbu F.O."/>
            <person name="Lackner G."/>
            <person name="Hoffmeister D."/>
            <person name="Rencoret J."/>
            <person name="Gutierrez A."/>
            <person name="Sun H."/>
            <person name="Lindquist E."/>
            <person name="Barry K."/>
            <person name="Riley R."/>
            <person name="Grigoriev I.V."/>
            <person name="Henrissat B."/>
            <person name="Kues U."/>
            <person name="Berka R.M."/>
            <person name="Martinez A.T."/>
            <person name="Covert S.F."/>
            <person name="Blanchette R.A."/>
            <person name="Cullen D."/>
        </authorList>
    </citation>
    <scope>NUCLEOTIDE SEQUENCE [LARGE SCALE GENOMIC DNA]</scope>
    <source>
        <strain evidence="2 3">11061_1 CR5-6</strain>
    </source>
</reference>
<dbReference type="HOGENOM" id="CLU_115926_2_2_1"/>
<dbReference type="Pfam" id="PF17032">
    <property type="entry name" value="Zn_ribbon_15"/>
    <property type="match status" value="1"/>
</dbReference>
<evidence type="ECO:0000313" key="2">
    <source>
        <dbReference type="EMBL" id="KIP09098.1"/>
    </source>
</evidence>
<dbReference type="OrthoDB" id="5545479at2759"/>
<dbReference type="EMBL" id="KN840470">
    <property type="protein sequence ID" value="KIP09098.1"/>
    <property type="molecule type" value="Genomic_DNA"/>
</dbReference>
<sequence length="73" mass="8156">MFICLPVLLGCQTTVKPDGDLTPRVCPRCNNAAVQSAKTRTWFTLFFIPVVPLKSKRIWTCPICQWTMAVGQG</sequence>
<organism evidence="2 3">
    <name type="scientific">Phlebiopsis gigantea (strain 11061_1 CR5-6)</name>
    <name type="common">White-rot fungus</name>
    <name type="synonym">Peniophora gigantea</name>
    <dbReference type="NCBI Taxonomy" id="745531"/>
    <lineage>
        <taxon>Eukaryota</taxon>
        <taxon>Fungi</taxon>
        <taxon>Dikarya</taxon>
        <taxon>Basidiomycota</taxon>
        <taxon>Agaricomycotina</taxon>
        <taxon>Agaricomycetes</taxon>
        <taxon>Polyporales</taxon>
        <taxon>Phanerochaetaceae</taxon>
        <taxon>Phlebiopsis</taxon>
    </lineage>
</organism>
<protein>
    <recommendedName>
        <fullName evidence="1">Zinc-ribbon 15 domain-containing protein</fullName>
    </recommendedName>
</protein>
<proteinExistence type="predicted"/>
<dbReference type="STRING" id="745531.A0A0C3PPZ1"/>